<evidence type="ECO:0000313" key="7">
    <source>
        <dbReference type="EMBL" id="KAG5272442.1"/>
    </source>
</evidence>
<sequence>MKLCFRPIMHLSRKRSLQLNNLLAISGAVLMGLSKTAQSFELIMAGRFIYGINAGMGLLIHSMYLVECSPKRVRTMIGVTISLYISIGKFTGQLLGLSELLGTKNGWPWLLGFGGVTGLLQLLTLPLLPESPRYLLLMREDRQACEKAMERLWGRGQDHSSKMEDMLAEGAAQKGVFFYERDLFEKAGINDSQQPYIALGTGLCELLAGTISSLVIENVGKKILLSFGYLIMAGVLVLLTITLYLQSQVPWMSYCSIILIFIFIILFCSGPSATTASLPGDIFNQSFKAAAYTVNGTVMWTCLLLVGMLFPFMVDNMGYLCFLIFLAFCFGTGLFICFSVPETRNRTVLEIDAEYRKIHSRNSFQTAPAVDTTPTAETAFLETPTGAN</sequence>
<evidence type="ECO:0000259" key="6">
    <source>
        <dbReference type="PROSITE" id="PS50850"/>
    </source>
</evidence>
<evidence type="ECO:0000313" key="8">
    <source>
        <dbReference type="Proteomes" id="UP000823561"/>
    </source>
</evidence>
<dbReference type="PROSITE" id="PS00217">
    <property type="entry name" value="SUGAR_TRANSPORT_2"/>
    <property type="match status" value="1"/>
</dbReference>
<dbReference type="GO" id="GO:0070837">
    <property type="term" value="P:dehydroascorbic acid transport"/>
    <property type="evidence" value="ECO:0007669"/>
    <property type="project" value="TreeGrafter"/>
</dbReference>
<keyword evidence="3 5" id="KW-1133">Transmembrane helix</keyword>
<dbReference type="InterPro" id="IPR005829">
    <property type="entry name" value="Sugar_transporter_CS"/>
</dbReference>
<keyword evidence="2 5" id="KW-0812">Transmembrane</keyword>
<feature type="transmembrane region" description="Helical" evidence="5">
    <location>
        <begin position="289"/>
        <end position="311"/>
    </location>
</feature>
<feature type="transmembrane region" description="Helical" evidence="5">
    <location>
        <begin position="251"/>
        <end position="268"/>
    </location>
</feature>
<keyword evidence="4 5" id="KW-0472">Membrane</keyword>
<dbReference type="Proteomes" id="UP000823561">
    <property type="component" value="Chromosome 12"/>
</dbReference>
<dbReference type="PANTHER" id="PTHR23503">
    <property type="entry name" value="SOLUTE CARRIER FAMILY 2"/>
    <property type="match status" value="1"/>
</dbReference>
<dbReference type="GO" id="GO:0005886">
    <property type="term" value="C:plasma membrane"/>
    <property type="evidence" value="ECO:0007669"/>
    <property type="project" value="TreeGrafter"/>
</dbReference>
<dbReference type="PANTHER" id="PTHR23503:SF54">
    <property type="entry name" value="MAJOR FACILITATOR SUPERFAMILY (MFS) PROFILE DOMAIN-CONTAINING PROTEIN"/>
    <property type="match status" value="1"/>
</dbReference>
<evidence type="ECO:0000256" key="2">
    <source>
        <dbReference type="ARBA" id="ARBA00022692"/>
    </source>
</evidence>
<dbReference type="Pfam" id="PF00083">
    <property type="entry name" value="Sugar_tr"/>
    <property type="match status" value="2"/>
</dbReference>
<dbReference type="PROSITE" id="PS50850">
    <property type="entry name" value="MFS"/>
    <property type="match status" value="1"/>
</dbReference>
<reference evidence="7" key="1">
    <citation type="submission" date="2020-10" db="EMBL/GenBank/DDBJ databases">
        <title>Chromosome-scale genome assembly of the Allis shad, Alosa alosa.</title>
        <authorList>
            <person name="Margot Z."/>
            <person name="Christophe K."/>
            <person name="Cabau C."/>
            <person name="Louis A."/>
            <person name="Berthelot C."/>
            <person name="Parey E."/>
            <person name="Roest Crollius H."/>
            <person name="Montfort J."/>
            <person name="Robinson-Rechavi M."/>
            <person name="Bucao C."/>
            <person name="Bouchez O."/>
            <person name="Gislard M."/>
            <person name="Lluch J."/>
            <person name="Milhes M."/>
            <person name="Lampietro C."/>
            <person name="Lopez Roques C."/>
            <person name="Donnadieu C."/>
            <person name="Braasch I."/>
            <person name="Desvignes T."/>
            <person name="Postlethwait J."/>
            <person name="Bobe J."/>
            <person name="Guiguen Y."/>
        </authorList>
    </citation>
    <scope>NUCLEOTIDE SEQUENCE</scope>
    <source>
        <strain evidence="7">M-15738</strain>
        <tissue evidence="7">Blood</tissue>
    </source>
</reference>
<protein>
    <recommendedName>
        <fullName evidence="6">Major facilitator superfamily (MFS) profile domain-containing protein</fullName>
    </recommendedName>
</protein>
<evidence type="ECO:0000256" key="5">
    <source>
        <dbReference type="SAM" id="Phobius"/>
    </source>
</evidence>
<dbReference type="GO" id="GO:0046323">
    <property type="term" value="P:D-glucose import"/>
    <property type="evidence" value="ECO:0007669"/>
    <property type="project" value="TreeGrafter"/>
</dbReference>
<dbReference type="EMBL" id="JADWDJ010000012">
    <property type="protein sequence ID" value="KAG5272442.1"/>
    <property type="molecule type" value="Genomic_DNA"/>
</dbReference>
<dbReference type="InterPro" id="IPR005828">
    <property type="entry name" value="MFS_sugar_transport-like"/>
</dbReference>
<comment type="subcellular location">
    <subcellularLocation>
        <location evidence="1">Membrane</location>
        <topology evidence="1">Multi-pass membrane protein</topology>
    </subcellularLocation>
</comment>
<dbReference type="InterPro" id="IPR045263">
    <property type="entry name" value="GLUT"/>
</dbReference>
<keyword evidence="8" id="KW-1185">Reference proteome</keyword>
<dbReference type="SUPFAM" id="SSF103473">
    <property type="entry name" value="MFS general substrate transporter"/>
    <property type="match status" value="1"/>
</dbReference>
<feature type="transmembrane region" description="Helical" evidence="5">
    <location>
        <begin position="49"/>
        <end position="66"/>
    </location>
</feature>
<dbReference type="InterPro" id="IPR036259">
    <property type="entry name" value="MFS_trans_sf"/>
</dbReference>
<feature type="domain" description="Major facilitator superfamily (MFS) profile" evidence="6">
    <location>
        <begin position="1"/>
        <end position="344"/>
    </location>
</feature>
<accession>A0AAV6GFV4</accession>
<evidence type="ECO:0000256" key="1">
    <source>
        <dbReference type="ARBA" id="ARBA00004141"/>
    </source>
</evidence>
<dbReference type="GO" id="GO:0055056">
    <property type="term" value="F:D-glucose transmembrane transporter activity"/>
    <property type="evidence" value="ECO:0007669"/>
    <property type="project" value="TreeGrafter"/>
</dbReference>
<feature type="transmembrane region" description="Helical" evidence="5">
    <location>
        <begin position="107"/>
        <end position="128"/>
    </location>
</feature>
<feature type="transmembrane region" description="Helical" evidence="5">
    <location>
        <begin position="73"/>
        <end position="95"/>
    </location>
</feature>
<gene>
    <name evidence="7" type="ORF">AALO_G00165600</name>
</gene>
<organism evidence="7 8">
    <name type="scientific">Alosa alosa</name>
    <name type="common">allis shad</name>
    <dbReference type="NCBI Taxonomy" id="278164"/>
    <lineage>
        <taxon>Eukaryota</taxon>
        <taxon>Metazoa</taxon>
        <taxon>Chordata</taxon>
        <taxon>Craniata</taxon>
        <taxon>Vertebrata</taxon>
        <taxon>Euteleostomi</taxon>
        <taxon>Actinopterygii</taxon>
        <taxon>Neopterygii</taxon>
        <taxon>Teleostei</taxon>
        <taxon>Clupei</taxon>
        <taxon>Clupeiformes</taxon>
        <taxon>Clupeoidei</taxon>
        <taxon>Clupeidae</taxon>
        <taxon>Alosa</taxon>
    </lineage>
</organism>
<dbReference type="AlphaFoldDB" id="A0AAV6GFV4"/>
<evidence type="ECO:0000256" key="4">
    <source>
        <dbReference type="ARBA" id="ARBA00023136"/>
    </source>
</evidence>
<dbReference type="Gene3D" id="1.20.1250.20">
    <property type="entry name" value="MFS general substrate transporter like domains"/>
    <property type="match status" value="2"/>
</dbReference>
<evidence type="ECO:0000256" key="3">
    <source>
        <dbReference type="ARBA" id="ARBA00022989"/>
    </source>
</evidence>
<dbReference type="InterPro" id="IPR020846">
    <property type="entry name" value="MFS_dom"/>
</dbReference>
<proteinExistence type="predicted"/>
<feature type="transmembrane region" description="Helical" evidence="5">
    <location>
        <begin position="223"/>
        <end position="245"/>
    </location>
</feature>
<feature type="transmembrane region" description="Helical" evidence="5">
    <location>
        <begin position="317"/>
        <end position="338"/>
    </location>
</feature>
<comment type="caution">
    <text evidence="7">The sequence shown here is derived from an EMBL/GenBank/DDBJ whole genome shotgun (WGS) entry which is preliminary data.</text>
</comment>
<name>A0AAV6GFV4_9TELE</name>